<reference evidence="1 2" key="1">
    <citation type="submission" date="2020-10" db="EMBL/GenBank/DDBJ databases">
        <authorList>
            <person name="Castelo-Branco R."/>
            <person name="Eusebio N."/>
            <person name="Adriana R."/>
            <person name="Vieira A."/>
            <person name="Brugerolle De Fraissinette N."/>
            <person name="Rezende De Castro R."/>
            <person name="Schneider M.P."/>
            <person name="Vasconcelos V."/>
            <person name="Leao P.N."/>
        </authorList>
    </citation>
    <scope>NUCLEOTIDE SEQUENCE [LARGE SCALE GENOMIC DNA]</scope>
    <source>
        <strain evidence="1 2">LEGE 03274</strain>
    </source>
</reference>
<protein>
    <submittedName>
        <fullName evidence="1">DUF1824 family protein</fullName>
    </submittedName>
</protein>
<dbReference type="Gene3D" id="3.30.360.10">
    <property type="entry name" value="Dihydrodipicolinate Reductase, domain 2"/>
    <property type="match status" value="1"/>
</dbReference>
<dbReference type="Proteomes" id="UP000654604">
    <property type="component" value="Unassembled WGS sequence"/>
</dbReference>
<evidence type="ECO:0000313" key="2">
    <source>
        <dbReference type="Proteomes" id="UP000654604"/>
    </source>
</evidence>
<gene>
    <name evidence="1" type="ORF">IQ215_01700</name>
</gene>
<sequence length="135" mass="14992">MNSEVASALRVLKEYSGIKTKIPASETEKVELQKSLLLIIHEADYCNLGICASSYDEGFSALQSYLKAFGYVLDISRRHGVDGDEPIYIKFNGEKLSHMVSDYSGEYRGVLITIFSDVNDSILGTYGHLPLSLFD</sequence>
<dbReference type="Pfam" id="PF08854">
    <property type="entry name" value="DUF1824"/>
    <property type="match status" value="1"/>
</dbReference>
<name>A0ABR9V0J2_9CHRO</name>
<dbReference type="InterPro" id="IPR014953">
    <property type="entry name" value="DUF1824"/>
</dbReference>
<dbReference type="RefSeq" id="WP_193799590.1">
    <property type="nucleotide sequence ID" value="NZ_JADEWC010000002.1"/>
</dbReference>
<evidence type="ECO:0000313" key="1">
    <source>
        <dbReference type="EMBL" id="MBE9221400.1"/>
    </source>
</evidence>
<organism evidence="1 2">
    <name type="scientific">Cyanobacterium stanieri LEGE 03274</name>
    <dbReference type="NCBI Taxonomy" id="1828756"/>
    <lineage>
        <taxon>Bacteria</taxon>
        <taxon>Bacillati</taxon>
        <taxon>Cyanobacteriota</taxon>
        <taxon>Cyanophyceae</taxon>
        <taxon>Oscillatoriophycideae</taxon>
        <taxon>Chroococcales</taxon>
        <taxon>Geminocystaceae</taxon>
        <taxon>Cyanobacterium</taxon>
    </lineage>
</organism>
<dbReference type="EMBL" id="JADEWC010000002">
    <property type="protein sequence ID" value="MBE9221400.1"/>
    <property type="molecule type" value="Genomic_DNA"/>
</dbReference>
<proteinExistence type="predicted"/>
<accession>A0ABR9V0J2</accession>
<keyword evidence="2" id="KW-1185">Reference proteome</keyword>
<comment type="caution">
    <text evidence="1">The sequence shown here is derived from an EMBL/GenBank/DDBJ whole genome shotgun (WGS) entry which is preliminary data.</text>
</comment>
<dbReference type="SUPFAM" id="SSF160532">
    <property type="entry name" value="Ava3019-like"/>
    <property type="match status" value="1"/>
</dbReference>